<name>A0A9C6TEN9_ARADU</name>
<evidence type="ECO:0000256" key="1">
    <source>
        <dbReference type="SAM" id="MobiDB-lite"/>
    </source>
</evidence>
<keyword evidence="2" id="KW-0812">Transmembrane</keyword>
<evidence type="ECO:0000256" key="2">
    <source>
        <dbReference type="SAM" id="Phobius"/>
    </source>
</evidence>
<evidence type="ECO:0000313" key="4">
    <source>
        <dbReference type="RefSeq" id="XP_052112585.1"/>
    </source>
</evidence>
<keyword evidence="2" id="KW-1133">Transmembrane helix</keyword>
<dbReference type="Proteomes" id="UP000515211">
    <property type="component" value="Unplaced"/>
</dbReference>
<dbReference type="KEGG" id="adu:127744496"/>
<dbReference type="RefSeq" id="XP_052112585.1">
    <property type="nucleotide sequence ID" value="XM_052256625.1"/>
</dbReference>
<feature type="transmembrane region" description="Helical" evidence="2">
    <location>
        <begin position="45"/>
        <end position="64"/>
    </location>
</feature>
<keyword evidence="3" id="KW-1185">Reference proteome</keyword>
<feature type="compositionally biased region" description="Polar residues" evidence="1">
    <location>
        <begin position="102"/>
        <end position="118"/>
    </location>
</feature>
<proteinExistence type="predicted"/>
<sequence length="126" mass="14044">MIQTQAVNHAILTLKPIPSIPLLQQYSFSVPYLDAYSSICFRVRAAIFLLVVLVASSLGGAFGVRYCRRTVWTAALPQKGKMLFPTRMPIPPSGPEEARLWHSSQPSWSHSYWGSETESGLIHEAQ</sequence>
<dbReference type="AlphaFoldDB" id="A0A9C6TEN9"/>
<dbReference type="GeneID" id="127744496"/>
<gene>
    <name evidence="4" type="primary">LOC127744496</name>
</gene>
<organism evidence="3 4">
    <name type="scientific">Arachis duranensis</name>
    <name type="common">Wild peanut</name>
    <dbReference type="NCBI Taxonomy" id="130453"/>
    <lineage>
        <taxon>Eukaryota</taxon>
        <taxon>Viridiplantae</taxon>
        <taxon>Streptophyta</taxon>
        <taxon>Embryophyta</taxon>
        <taxon>Tracheophyta</taxon>
        <taxon>Spermatophyta</taxon>
        <taxon>Magnoliopsida</taxon>
        <taxon>eudicotyledons</taxon>
        <taxon>Gunneridae</taxon>
        <taxon>Pentapetalae</taxon>
        <taxon>rosids</taxon>
        <taxon>fabids</taxon>
        <taxon>Fabales</taxon>
        <taxon>Fabaceae</taxon>
        <taxon>Papilionoideae</taxon>
        <taxon>50 kb inversion clade</taxon>
        <taxon>dalbergioids sensu lato</taxon>
        <taxon>Dalbergieae</taxon>
        <taxon>Pterocarpus clade</taxon>
        <taxon>Arachis</taxon>
    </lineage>
</organism>
<protein>
    <submittedName>
        <fullName evidence="4">Uncharacterized mitochondrial protein AtMg00170/AtMg00620</fullName>
    </submittedName>
</protein>
<feature type="region of interest" description="Disordered" evidence="1">
    <location>
        <begin position="94"/>
        <end position="126"/>
    </location>
</feature>
<accession>A0A9C6TEN9</accession>
<evidence type="ECO:0000313" key="3">
    <source>
        <dbReference type="Proteomes" id="UP000515211"/>
    </source>
</evidence>
<reference evidence="4" key="1">
    <citation type="submission" date="2025-08" db="UniProtKB">
        <authorList>
            <consortium name="RefSeq"/>
        </authorList>
    </citation>
    <scope>IDENTIFICATION</scope>
    <source>
        <tissue evidence="4">Whole plant</tissue>
    </source>
</reference>
<keyword evidence="2" id="KW-0472">Membrane</keyword>